<feature type="transmembrane region" description="Helical" evidence="1">
    <location>
        <begin position="115"/>
        <end position="143"/>
    </location>
</feature>
<comment type="caution">
    <text evidence="2">The sequence shown here is derived from an EMBL/GenBank/DDBJ whole genome shotgun (WGS) entry which is preliminary data.</text>
</comment>
<sequence>MENRSYEETFTKKIISTGRWTILTAVVLCFLPAIYLWIRYGAIPSVKTILTGWFLIASMYGAFYIVEPISYFPILGLSGTYMSFLSGNIANVRVPASAVAQDALGVDAGSQEAELISTISIAGSIITNLIIVTIGAFAGNAIIGVLPEYVITAFGFVFPAIMGALLTMFALKFYKCAVVGLAVGIIINMTQLVPAWLAVPLCVFVTAFVAIIDYKKQSSNQ</sequence>
<dbReference type="EMBL" id="JANGAC010000025">
    <property type="protein sequence ID" value="MCQ4925626.1"/>
    <property type="molecule type" value="Genomic_DNA"/>
</dbReference>
<dbReference type="Proteomes" id="UP001524478">
    <property type="component" value="Unassembled WGS sequence"/>
</dbReference>
<evidence type="ECO:0000256" key="1">
    <source>
        <dbReference type="SAM" id="Phobius"/>
    </source>
</evidence>
<keyword evidence="1" id="KW-0812">Transmembrane</keyword>
<keyword evidence="3" id="KW-1185">Reference proteome</keyword>
<keyword evidence="1" id="KW-0472">Membrane</keyword>
<name>A0ABT1SGK6_9FIRM</name>
<protein>
    <recommendedName>
        <fullName evidence="4">Small-conductance mechanosensitive channel</fullName>
    </recommendedName>
</protein>
<reference evidence="2 3" key="1">
    <citation type="submission" date="2022-06" db="EMBL/GenBank/DDBJ databases">
        <title>Isolation of gut microbiota from human fecal samples.</title>
        <authorList>
            <person name="Pamer E.G."/>
            <person name="Barat B."/>
            <person name="Waligurski E."/>
            <person name="Medina S."/>
            <person name="Paddock L."/>
            <person name="Mostad J."/>
        </authorList>
    </citation>
    <scope>NUCLEOTIDE SEQUENCE [LARGE SCALE GENOMIC DNA]</scope>
    <source>
        <strain evidence="2 3">DFI.7.95</strain>
    </source>
</reference>
<gene>
    <name evidence="2" type="ORF">NE686_21195</name>
</gene>
<feature type="transmembrane region" description="Helical" evidence="1">
    <location>
        <begin position="20"/>
        <end position="38"/>
    </location>
</feature>
<accession>A0ABT1SGK6</accession>
<feature type="transmembrane region" description="Helical" evidence="1">
    <location>
        <begin position="50"/>
        <end position="66"/>
    </location>
</feature>
<feature type="transmembrane region" description="Helical" evidence="1">
    <location>
        <begin position="149"/>
        <end position="166"/>
    </location>
</feature>
<evidence type="ECO:0008006" key="4">
    <source>
        <dbReference type="Google" id="ProtNLM"/>
    </source>
</evidence>
<dbReference type="RefSeq" id="WP_256313041.1">
    <property type="nucleotide sequence ID" value="NZ_JANGAC010000025.1"/>
</dbReference>
<proteinExistence type="predicted"/>
<evidence type="ECO:0000313" key="3">
    <source>
        <dbReference type="Proteomes" id="UP001524478"/>
    </source>
</evidence>
<organism evidence="2 3">
    <name type="scientific">Tissierella carlieri</name>
    <dbReference type="NCBI Taxonomy" id="689904"/>
    <lineage>
        <taxon>Bacteria</taxon>
        <taxon>Bacillati</taxon>
        <taxon>Bacillota</taxon>
        <taxon>Tissierellia</taxon>
        <taxon>Tissierellales</taxon>
        <taxon>Tissierellaceae</taxon>
        <taxon>Tissierella</taxon>
    </lineage>
</organism>
<feature type="transmembrane region" description="Helical" evidence="1">
    <location>
        <begin position="195"/>
        <end position="214"/>
    </location>
</feature>
<keyword evidence="1" id="KW-1133">Transmembrane helix</keyword>
<evidence type="ECO:0000313" key="2">
    <source>
        <dbReference type="EMBL" id="MCQ4925626.1"/>
    </source>
</evidence>